<feature type="transmembrane region" description="Helical" evidence="7">
    <location>
        <begin position="120"/>
        <end position="143"/>
    </location>
</feature>
<keyword evidence="9" id="KW-1185">Reference proteome</keyword>
<comment type="subcellular location">
    <subcellularLocation>
        <location evidence="6">Cell membrane</location>
        <topology evidence="6">Multi-pass membrane protein</topology>
    </subcellularLocation>
    <subcellularLocation>
        <location evidence="1">Membrane</location>
        <topology evidence="1">Multi-pass membrane protein</topology>
    </subcellularLocation>
</comment>
<reference evidence="8" key="1">
    <citation type="journal article" date="2014" name="Int. J. Syst. Evol. Microbiol.">
        <title>Complete genome sequence of Corynebacterium casei LMG S-19264T (=DSM 44701T), isolated from a smear-ripened cheese.</title>
        <authorList>
            <consortium name="US DOE Joint Genome Institute (JGI-PGF)"/>
            <person name="Walter F."/>
            <person name="Albersmeier A."/>
            <person name="Kalinowski J."/>
            <person name="Ruckert C."/>
        </authorList>
    </citation>
    <scope>NUCLEOTIDE SEQUENCE</scope>
    <source>
        <strain evidence="8">CCM 7897</strain>
    </source>
</reference>
<dbReference type="EMBL" id="BMCT01000002">
    <property type="protein sequence ID" value="GGF59334.1"/>
    <property type="molecule type" value="Genomic_DNA"/>
</dbReference>
<sequence length="186" mass="19022">MHAAPLARLADRSLVWRLALVVLGAAVMAASAQASVPMVPVPMTLQSYALVTLAALAGWRLAGEIVGGYLVVGLLGAPVFSGAKGGLAVLTGPTGGYLVGFLIAALVVGWLAERAGRRTILAWIGIMALGHAVLLTFGVGWLASKIGTAVALQKGLIPFLPGSVVKVLLATATVLLAERTLGRRVR</sequence>
<dbReference type="GO" id="GO:0005886">
    <property type="term" value="C:plasma membrane"/>
    <property type="evidence" value="ECO:0007669"/>
    <property type="project" value="UniProtKB-SubCell"/>
</dbReference>
<comment type="caution">
    <text evidence="8">The sequence shown here is derived from an EMBL/GenBank/DDBJ whole genome shotgun (WGS) entry which is preliminary data.</text>
</comment>
<keyword evidence="6" id="KW-1003">Cell membrane</keyword>
<dbReference type="RefSeq" id="WP_188577782.1">
    <property type="nucleotide sequence ID" value="NZ_BMCT01000002.1"/>
</dbReference>
<evidence type="ECO:0000256" key="2">
    <source>
        <dbReference type="ARBA" id="ARBA00010692"/>
    </source>
</evidence>
<evidence type="ECO:0000256" key="1">
    <source>
        <dbReference type="ARBA" id="ARBA00004141"/>
    </source>
</evidence>
<comment type="similarity">
    <text evidence="2 6">Belongs to the BioY family.</text>
</comment>
<keyword evidence="5 6" id="KW-0472">Membrane</keyword>
<dbReference type="Proteomes" id="UP000606044">
    <property type="component" value="Unassembled WGS sequence"/>
</dbReference>
<evidence type="ECO:0000313" key="9">
    <source>
        <dbReference type="Proteomes" id="UP000606044"/>
    </source>
</evidence>
<dbReference type="PANTHER" id="PTHR34295">
    <property type="entry name" value="BIOTIN TRANSPORTER BIOY"/>
    <property type="match status" value="1"/>
</dbReference>
<evidence type="ECO:0000256" key="4">
    <source>
        <dbReference type="ARBA" id="ARBA00022989"/>
    </source>
</evidence>
<keyword evidence="4 7" id="KW-1133">Transmembrane helix</keyword>
<dbReference type="Gene3D" id="1.10.1760.20">
    <property type="match status" value="1"/>
</dbReference>
<feature type="transmembrane region" description="Helical" evidence="7">
    <location>
        <begin position="155"/>
        <end position="177"/>
    </location>
</feature>
<feature type="transmembrane region" description="Helical" evidence="7">
    <location>
        <begin position="44"/>
        <end position="62"/>
    </location>
</feature>
<evidence type="ECO:0000256" key="5">
    <source>
        <dbReference type="ARBA" id="ARBA00023136"/>
    </source>
</evidence>
<organism evidence="8 9">
    <name type="scientific">Azorhizobium oxalatiphilum</name>
    <dbReference type="NCBI Taxonomy" id="980631"/>
    <lineage>
        <taxon>Bacteria</taxon>
        <taxon>Pseudomonadati</taxon>
        <taxon>Pseudomonadota</taxon>
        <taxon>Alphaproteobacteria</taxon>
        <taxon>Hyphomicrobiales</taxon>
        <taxon>Xanthobacteraceae</taxon>
        <taxon>Azorhizobium</taxon>
    </lineage>
</organism>
<dbReference type="PROSITE" id="PS00216">
    <property type="entry name" value="SUGAR_TRANSPORT_1"/>
    <property type="match status" value="1"/>
</dbReference>
<reference evidence="8" key="2">
    <citation type="submission" date="2020-09" db="EMBL/GenBank/DDBJ databases">
        <authorList>
            <person name="Sun Q."/>
            <person name="Sedlacek I."/>
        </authorList>
    </citation>
    <scope>NUCLEOTIDE SEQUENCE</scope>
    <source>
        <strain evidence="8">CCM 7897</strain>
    </source>
</reference>
<proteinExistence type="inferred from homology"/>
<feature type="transmembrane region" description="Helical" evidence="7">
    <location>
        <begin position="96"/>
        <end position="113"/>
    </location>
</feature>
<dbReference type="PIRSF" id="PIRSF016661">
    <property type="entry name" value="BioY"/>
    <property type="match status" value="1"/>
</dbReference>
<keyword evidence="3 7" id="KW-0812">Transmembrane</keyword>
<feature type="transmembrane region" description="Helical" evidence="7">
    <location>
        <begin position="69"/>
        <end position="90"/>
    </location>
</feature>
<evidence type="ECO:0000256" key="7">
    <source>
        <dbReference type="SAM" id="Phobius"/>
    </source>
</evidence>
<dbReference type="AlphaFoldDB" id="A0A917BY39"/>
<evidence type="ECO:0000256" key="3">
    <source>
        <dbReference type="ARBA" id="ARBA00022692"/>
    </source>
</evidence>
<dbReference type="Pfam" id="PF02632">
    <property type="entry name" value="BioY"/>
    <property type="match status" value="1"/>
</dbReference>
<keyword evidence="6" id="KW-0813">Transport</keyword>
<protein>
    <recommendedName>
        <fullName evidence="6">Biotin transporter</fullName>
    </recommendedName>
</protein>
<gene>
    <name evidence="8" type="ORF">GCM10007301_18850</name>
</gene>
<dbReference type="GO" id="GO:0015225">
    <property type="term" value="F:biotin transmembrane transporter activity"/>
    <property type="evidence" value="ECO:0007669"/>
    <property type="project" value="UniProtKB-UniRule"/>
</dbReference>
<dbReference type="InterPro" id="IPR005829">
    <property type="entry name" value="Sugar_transporter_CS"/>
</dbReference>
<evidence type="ECO:0000313" key="8">
    <source>
        <dbReference type="EMBL" id="GGF59334.1"/>
    </source>
</evidence>
<dbReference type="InterPro" id="IPR003784">
    <property type="entry name" value="BioY"/>
</dbReference>
<dbReference type="PANTHER" id="PTHR34295:SF1">
    <property type="entry name" value="BIOTIN TRANSPORTER BIOY"/>
    <property type="match status" value="1"/>
</dbReference>
<accession>A0A917BY39</accession>
<evidence type="ECO:0000256" key="6">
    <source>
        <dbReference type="PIRNR" id="PIRNR016661"/>
    </source>
</evidence>
<name>A0A917BY39_9HYPH</name>